<dbReference type="Proteomes" id="UP000419144">
    <property type="component" value="Unassembled WGS sequence"/>
</dbReference>
<dbReference type="EMBL" id="BLBS01000030">
    <property type="protein sequence ID" value="GET88643.1"/>
    <property type="molecule type" value="Genomic_DNA"/>
</dbReference>
<evidence type="ECO:0000313" key="1">
    <source>
        <dbReference type="EMBL" id="GET88643.1"/>
    </source>
</evidence>
<dbReference type="OrthoDB" id="271612at2759"/>
<gene>
    <name evidence="1" type="ORF">LtaPh_2300300</name>
</gene>
<proteinExistence type="predicted"/>
<name>A0A640KGG7_LEITA</name>
<reference evidence="1" key="1">
    <citation type="submission" date="2019-11" db="EMBL/GenBank/DDBJ databases">
        <title>Leishmania tarentolae CDS.</title>
        <authorList>
            <person name="Goto Y."/>
            <person name="Yamagishi J."/>
        </authorList>
    </citation>
    <scope>NUCLEOTIDE SEQUENCE [LARGE SCALE GENOMIC DNA]</scope>
    <source>
        <strain evidence="1">Parrot Tar II</strain>
    </source>
</reference>
<dbReference type="PROSITE" id="PS51257">
    <property type="entry name" value="PROKAR_LIPOPROTEIN"/>
    <property type="match status" value="1"/>
</dbReference>
<comment type="caution">
    <text evidence="1">The sequence shown here is derived from an EMBL/GenBank/DDBJ whole genome shotgun (WGS) entry which is preliminary data.</text>
</comment>
<dbReference type="AlphaFoldDB" id="A0A640KGG7"/>
<dbReference type="VEuPathDB" id="TriTrypDB:LtaPh_2300300"/>
<accession>A0A640KGG7</accession>
<sequence length="292" mass="31241">MSDVKVTFAFVTSGSIACCSAAHFNDESTAEGLATLSGATKHDLRATIVKVLDYDTVCSRVFRMSYPHGTRIRSVCGSLADVMGASVSEMICFTPPPMPTDRVLRLCAMRVLEPGDDVPDVLFCQKAVVPRRGAVGLASCLLVNVLVCGNDGMLSVGHVPCVVHVADAFITKNGICSSVCALLRMGVECERQLRSCELFCCTVEGKSIVLRDLFYDGGHPSQVAIVYGAVDVGDVVIVSVTQPSSAVEARPSVLQAVVVRRFVEDGVTLYDVKEMDTSIVLERLTCTQLVPL</sequence>
<protein>
    <submittedName>
        <fullName evidence="1">Uncharacterized protein</fullName>
    </submittedName>
</protein>
<evidence type="ECO:0000313" key="2">
    <source>
        <dbReference type="Proteomes" id="UP000419144"/>
    </source>
</evidence>
<keyword evidence="2" id="KW-1185">Reference proteome</keyword>
<organism evidence="1 2">
    <name type="scientific">Leishmania tarentolae</name>
    <name type="common">Sauroleishmania tarentolae</name>
    <dbReference type="NCBI Taxonomy" id="5689"/>
    <lineage>
        <taxon>Eukaryota</taxon>
        <taxon>Discoba</taxon>
        <taxon>Euglenozoa</taxon>
        <taxon>Kinetoplastea</taxon>
        <taxon>Metakinetoplastina</taxon>
        <taxon>Trypanosomatida</taxon>
        <taxon>Trypanosomatidae</taxon>
        <taxon>Leishmaniinae</taxon>
        <taxon>Leishmania</taxon>
        <taxon>lizard Leishmania</taxon>
    </lineage>
</organism>